<sequence>MTNEGHCPRCGVILESGLHAVRDCSFSRMSYAKSDSAWPQPNPLVSDTWWSPLEKGWIKHNTDEAMPYISNWASMGGVIRDADARWLCWFSMAVSKETIFRIEARAILEGLPIAWEKGFRQVELECDNAFLVETLLAGGPASSRLVELRLFN</sequence>
<dbReference type="InterPro" id="IPR044730">
    <property type="entry name" value="RNase_H-like_dom_plant"/>
</dbReference>
<dbReference type="EMBL" id="JABFAD010000013">
    <property type="protein sequence ID" value="MBA0815577.1"/>
    <property type="molecule type" value="Genomic_DNA"/>
</dbReference>
<proteinExistence type="predicted"/>
<dbReference type="InterPro" id="IPR002156">
    <property type="entry name" value="RNaseH_domain"/>
</dbReference>
<dbReference type="AlphaFoldDB" id="A0A7J9I0C7"/>
<keyword evidence="3" id="KW-1185">Reference proteome</keyword>
<dbReference type="GO" id="GO:0003676">
    <property type="term" value="F:nucleic acid binding"/>
    <property type="evidence" value="ECO:0007669"/>
    <property type="project" value="InterPro"/>
</dbReference>
<dbReference type="Proteomes" id="UP000593560">
    <property type="component" value="Unassembled WGS sequence"/>
</dbReference>
<dbReference type="GO" id="GO:0004523">
    <property type="term" value="F:RNA-DNA hybrid ribonuclease activity"/>
    <property type="evidence" value="ECO:0007669"/>
    <property type="project" value="InterPro"/>
</dbReference>
<dbReference type="Pfam" id="PF13456">
    <property type="entry name" value="RVT_3"/>
    <property type="match status" value="1"/>
</dbReference>
<dbReference type="Gene3D" id="3.30.420.10">
    <property type="entry name" value="Ribonuclease H-like superfamily/Ribonuclease H"/>
    <property type="match status" value="1"/>
</dbReference>
<evidence type="ECO:0000313" key="3">
    <source>
        <dbReference type="Proteomes" id="UP000593560"/>
    </source>
</evidence>
<dbReference type="CDD" id="cd06222">
    <property type="entry name" value="RNase_H_like"/>
    <property type="match status" value="1"/>
</dbReference>
<dbReference type="PANTHER" id="PTHR47723">
    <property type="entry name" value="OS05G0353850 PROTEIN"/>
    <property type="match status" value="1"/>
</dbReference>
<dbReference type="InterPro" id="IPR012337">
    <property type="entry name" value="RNaseH-like_sf"/>
</dbReference>
<evidence type="ECO:0000313" key="2">
    <source>
        <dbReference type="EMBL" id="MBA0815577.1"/>
    </source>
</evidence>
<evidence type="ECO:0000259" key="1">
    <source>
        <dbReference type="Pfam" id="PF13456"/>
    </source>
</evidence>
<dbReference type="OrthoDB" id="955670at2759"/>
<name>A0A7J9I0C7_9ROSI</name>
<dbReference type="PANTHER" id="PTHR47723:SF24">
    <property type="entry name" value="RNASE H TYPE-1 DOMAIN-CONTAINING PROTEIN"/>
    <property type="match status" value="1"/>
</dbReference>
<feature type="domain" description="RNase H type-1" evidence="1">
    <location>
        <begin position="70"/>
        <end position="136"/>
    </location>
</feature>
<dbReference type="InterPro" id="IPR036397">
    <property type="entry name" value="RNaseH_sf"/>
</dbReference>
<gene>
    <name evidence="2" type="ORF">Gohar_000340</name>
</gene>
<reference evidence="2 3" key="1">
    <citation type="journal article" date="2019" name="Genome Biol. Evol.">
        <title>Insights into the evolution of the New World diploid cottons (Gossypium, subgenus Houzingenia) based on genome sequencing.</title>
        <authorList>
            <person name="Grover C.E."/>
            <person name="Arick M.A. 2nd"/>
            <person name="Thrash A."/>
            <person name="Conover J.L."/>
            <person name="Sanders W.S."/>
            <person name="Peterson D.G."/>
            <person name="Frelichowski J.E."/>
            <person name="Scheffler J.A."/>
            <person name="Scheffler B.E."/>
            <person name="Wendel J.F."/>
        </authorList>
    </citation>
    <scope>NUCLEOTIDE SEQUENCE [LARGE SCALE GENOMIC DNA]</scope>
    <source>
        <strain evidence="2">0</strain>
        <tissue evidence="2">Leaf</tissue>
    </source>
</reference>
<accession>A0A7J9I0C7</accession>
<comment type="caution">
    <text evidence="2">The sequence shown here is derived from an EMBL/GenBank/DDBJ whole genome shotgun (WGS) entry which is preliminary data.</text>
</comment>
<dbReference type="InterPro" id="IPR053151">
    <property type="entry name" value="RNase_H-like"/>
</dbReference>
<dbReference type="SUPFAM" id="SSF53098">
    <property type="entry name" value="Ribonuclease H-like"/>
    <property type="match status" value="1"/>
</dbReference>
<protein>
    <recommendedName>
        <fullName evidence="1">RNase H type-1 domain-containing protein</fullName>
    </recommendedName>
</protein>
<organism evidence="2 3">
    <name type="scientific">Gossypium harknessii</name>
    <dbReference type="NCBI Taxonomy" id="34285"/>
    <lineage>
        <taxon>Eukaryota</taxon>
        <taxon>Viridiplantae</taxon>
        <taxon>Streptophyta</taxon>
        <taxon>Embryophyta</taxon>
        <taxon>Tracheophyta</taxon>
        <taxon>Spermatophyta</taxon>
        <taxon>Magnoliopsida</taxon>
        <taxon>eudicotyledons</taxon>
        <taxon>Gunneridae</taxon>
        <taxon>Pentapetalae</taxon>
        <taxon>rosids</taxon>
        <taxon>malvids</taxon>
        <taxon>Malvales</taxon>
        <taxon>Malvaceae</taxon>
        <taxon>Malvoideae</taxon>
        <taxon>Gossypium</taxon>
    </lineage>
</organism>